<dbReference type="AlphaFoldDB" id="A0A263CVY9"/>
<proteinExistence type="predicted"/>
<protein>
    <submittedName>
        <fullName evidence="1">Uncharacterized protein</fullName>
    </submittedName>
</protein>
<gene>
    <name evidence="1" type="ORF">CFN78_25525</name>
</gene>
<accession>A0A263CVY9</accession>
<dbReference type="Proteomes" id="UP000242444">
    <property type="component" value="Unassembled WGS sequence"/>
</dbReference>
<dbReference type="EMBL" id="NKYE01000021">
    <property type="protein sequence ID" value="OZM70293.1"/>
    <property type="molecule type" value="Genomic_DNA"/>
</dbReference>
<name>A0A263CVY9_9PSEU</name>
<reference evidence="1 2" key="1">
    <citation type="submission" date="2017-07" db="EMBL/GenBank/DDBJ databases">
        <title>Amycolatopsis antarcticus sp. nov., isolated from the surface of an Antarcticus brown macroalga.</title>
        <authorList>
            <person name="Wang J."/>
            <person name="Leiva S."/>
            <person name="Huang J."/>
            <person name="Huang Y."/>
        </authorList>
    </citation>
    <scope>NUCLEOTIDE SEQUENCE [LARGE SCALE GENOMIC DNA]</scope>
    <source>
        <strain evidence="1 2">AU-G6</strain>
    </source>
</reference>
<keyword evidence="2" id="KW-1185">Reference proteome</keyword>
<evidence type="ECO:0000313" key="1">
    <source>
        <dbReference type="EMBL" id="OZM70293.1"/>
    </source>
</evidence>
<sequence length="63" mass="7056">MDDVAVAATADLFDRIALIVCDTVQRVADLILWPGPRHPSTFLHGGYQFDGTHVFVWMLTQNL</sequence>
<comment type="caution">
    <text evidence="1">The sequence shown here is derived from an EMBL/GenBank/DDBJ whole genome shotgun (WGS) entry which is preliminary data.</text>
</comment>
<evidence type="ECO:0000313" key="2">
    <source>
        <dbReference type="Proteomes" id="UP000242444"/>
    </source>
</evidence>
<organism evidence="1 2">
    <name type="scientific">Amycolatopsis antarctica</name>
    <dbReference type="NCBI Taxonomy" id="1854586"/>
    <lineage>
        <taxon>Bacteria</taxon>
        <taxon>Bacillati</taxon>
        <taxon>Actinomycetota</taxon>
        <taxon>Actinomycetes</taxon>
        <taxon>Pseudonocardiales</taxon>
        <taxon>Pseudonocardiaceae</taxon>
        <taxon>Amycolatopsis</taxon>
    </lineage>
</organism>
<dbReference type="InParanoid" id="A0A263CVY9"/>